<evidence type="ECO:0000313" key="3">
    <source>
        <dbReference type="Proteomes" id="UP000250235"/>
    </source>
</evidence>
<dbReference type="EMBL" id="KV386628">
    <property type="protein sequence ID" value="KZT75197.1"/>
    <property type="molecule type" value="Genomic_DNA"/>
</dbReference>
<evidence type="ECO:0000256" key="1">
    <source>
        <dbReference type="SAM" id="MobiDB-lite"/>
    </source>
</evidence>
<name>A0A2Z6ZQ45_9LAMI</name>
<gene>
    <name evidence="2" type="ORF">F511_47778</name>
</gene>
<protein>
    <submittedName>
        <fullName evidence="2">Uncharacterized protein</fullName>
    </submittedName>
</protein>
<feature type="region of interest" description="Disordered" evidence="1">
    <location>
        <begin position="29"/>
        <end position="52"/>
    </location>
</feature>
<accession>A0A2Z6ZQ45</accession>
<evidence type="ECO:0000313" key="2">
    <source>
        <dbReference type="EMBL" id="KZT75197.1"/>
    </source>
</evidence>
<keyword evidence="3" id="KW-1185">Reference proteome</keyword>
<feature type="compositionally biased region" description="Polar residues" evidence="1">
    <location>
        <begin position="36"/>
        <end position="52"/>
    </location>
</feature>
<sequence length="52" mass="5658">MPAGSYSSTSYSGSIRELQSTWHPDARKAEVAKRCNQAQSIQSTKNSAEAQL</sequence>
<reference evidence="2 3" key="1">
    <citation type="journal article" date="2015" name="Proc. Natl. Acad. Sci. U.S.A.">
        <title>The resurrection genome of Boea hygrometrica: A blueprint for survival of dehydration.</title>
        <authorList>
            <person name="Xiao L."/>
            <person name="Yang G."/>
            <person name="Zhang L."/>
            <person name="Yang X."/>
            <person name="Zhao S."/>
            <person name="Ji Z."/>
            <person name="Zhou Q."/>
            <person name="Hu M."/>
            <person name="Wang Y."/>
            <person name="Chen M."/>
            <person name="Xu Y."/>
            <person name="Jin H."/>
            <person name="Xiao X."/>
            <person name="Hu G."/>
            <person name="Bao F."/>
            <person name="Hu Y."/>
            <person name="Wan P."/>
            <person name="Li L."/>
            <person name="Deng X."/>
            <person name="Kuang T."/>
            <person name="Xiang C."/>
            <person name="Zhu J.K."/>
            <person name="Oliver M.J."/>
            <person name="He Y."/>
        </authorList>
    </citation>
    <scope>NUCLEOTIDE SEQUENCE [LARGE SCALE GENOMIC DNA]</scope>
    <source>
        <strain evidence="3">cv. XS01</strain>
    </source>
</reference>
<dbReference type="AlphaFoldDB" id="A0A2Z6ZQ45"/>
<dbReference type="Proteomes" id="UP000250235">
    <property type="component" value="Unassembled WGS sequence"/>
</dbReference>
<organism evidence="2 3">
    <name type="scientific">Dorcoceras hygrometricum</name>
    <dbReference type="NCBI Taxonomy" id="472368"/>
    <lineage>
        <taxon>Eukaryota</taxon>
        <taxon>Viridiplantae</taxon>
        <taxon>Streptophyta</taxon>
        <taxon>Embryophyta</taxon>
        <taxon>Tracheophyta</taxon>
        <taxon>Spermatophyta</taxon>
        <taxon>Magnoliopsida</taxon>
        <taxon>eudicotyledons</taxon>
        <taxon>Gunneridae</taxon>
        <taxon>Pentapetalae</taxon>
        <taxon>asterids</taxon>
        <taxon>lamiids</taxon>
        <taxon>Lamiales</taxon>
        <taxon>Gesneriaceae</taxon>
        <taxon>Didymocarpoideae</taxon>
        <taxon>Trichosporeae</taxon>
        <taxon>Loxocarpinae</taxon>
        <taxon>Dorcoceras</taxon>
    </lineage>
</organism>
<proteinExistence type="predicted"/>